<dbReference type="CDD" id="cd22656">
    <property type="entry name" value="ClyA_Cry6Aa-like"/>
    <property type="match status" value="1"/>
</dbReference>
<evidence type="ECO:0000313" key="2">
    <source>
        <dbReference type="EMBL" id="TRM69399.1"/>
    </source>
</evidence>
<proteinExistence type="predicted"/>
<dbReference type="AlphaFoldDB" id="A0A550CX80"/>
<evidence type="ECO:0000256" key="1">
    <source>
        <dbReference type="SAM" id="Coils"/>
    </source>
</evidence>
<name>A0A550CX80_9AGAR</name>
<organism evidence="2 3">
    <name type="scientific">Schizophyllum amplum</name>
    <dbReference type="NCBI Taxonomy" id="97359"/>
    <lineage>
        <taxon>Eukaryota</taxon>
        <taxon>Fungi</taxon>
        <taxon>Dikarya</taxon>
        <taxon>Basidiomycota</taxon>
        <taxon>Agaricomycotina</taxon>
        <taxon>Agaricomycetes</taxon>
        <taxon>Agaricomycetidae</taxon>
        <taxon>Agaricales</taxon>
        <taxon>Schizophyllaceae</taxon>
        <taxon>Schizophyllum</taxon>
    </lineage>
</organism>
<evidence type="ECO:0000313" key="3">
    <source>
        <dbReference type="Proteomes" id="UP000320762"/>
    </source>
</evidence>
<dbReference type="Pfam" id="PF05791">
    <property type="entry name" value="Bacillus_HBL"/>
    <property type="match status" value="1"/>
</dbReference>
<feature type="coiled-coil region" evidence="1">
    <location>
        <begin position="223"/>
        <end position="250"/>
    </location>
</feature>
<dbReference type="InterPro" id="IPR008414">
    <property type="entry name" value="HBL"/>
</dbReference>
<accession>A0A550CX80</accession>
<dbReference type="EMBL" id="VDMD01000001">
    <property type="protein sequence ID" value="TRM69399.1"/>
    <property type="molecule type" value="Genomic_DNA"/>
</dbReference>
<dbReference type="Gene3D" id="1.20.1170.10">
    <property type="match status" value="1"/>
</dbReference>
<gene>
    <name evidence="2" type="ORF">BD626DRAFT_11463</name>
</gene>
<dbReference type="GO" id="GO:0016020">
    <property type="term" value="C:membrane"/>
    <property type="evidence" value="ECO:0007669"/>
    <property type="project" value="InterPro"/>
</dbReference>
<sequence length="418" mass="46683">MEGDNFISHWGINVLRPLRGPPISSSATSFMEPAQKLSLGPQGLLNEDDNYTLQHRDIYNLAKYVQTGVSLPVDEDAYRVHLGLSRGMAGKLSSVIRPLVTAYDIIQDHCLRFRNVIYPSIIWLSDEVNDYARNAGGTRYSRILRSVRALASAASQADEAKHSGTINRLVETQVSAILNLKRKAQQVVIDLRTFEDQTMRDQSALRERSDAVNARLTQEQGSIGDIRSRLKDLRDELSSVTEQYEQAKIVACTTLTYAWIFPVGLIVAAAMAGVNGDKAVKLASRITKVRDLVTDNEGKVDLDKVLALIEPAIDAIQKMMGVWDSIASDLEKLKNMDARKAALVIADIVEYKVLEKWRALSDAVDRYKQAARMPELEHKSLGDLSKELEMSSDLRSQFSYMPQSPLYDAPETRSSIIR</sequence>
<keyword evidence="1" id="KW-0175">Coiled coil</keyword>
<comment type="caution">
    <text evidence="2">The sequence shown here is derived from an EMBL/GenBank/DDBJ whole genome shotgun (WGS) entry which is preliminary data.</text>
</comment>
<reference evidence="2 3" key="1">
    <citation type="journal article" date="2019" name="New Phytol.">
        <title>Comparative genomics reveals unique wood-decay strategies and fruiting body development in the Schizophyllaceae.</title>
        <authorList>
            <person name="Almasi E."/>
            <person name="Sahu N."/>
            <person name="Krizsan K."/>
            <person name="Balint B."/>
            <person name="Kovacs G.M."/>
            <person name="Kiss B."/>
            <person name="Cseklye J."/>
            <person name="Drula E."/>
            <person name="Henrissat B."/>
            <person name="Nagy I."/>
            <person name="Chovatia M."/>
            <person name="Adam C."/>
            <person name="LaButti K."/>
            <person name="Lipzen A."/>
            <person name="Riley R."/>
            <person name="Grigoriev I.V."/>
            <person name="Nagy L.G."/>
        </authorList>
    </citation>
    <scope>NUCLEOTIDE SEQUENCE [LARGE SCALE GENOMIC DNA]</scope>
    <source>
        <strain evidence="2 3">NL-1724</strain>
    </source>
</reference>
<protein>
    <submittedName>
        <fullName evidence="2">Uncharacterized protein</fullName>
    </submittedName>
</protein>
<dbReference type="Proteomes" id="UP000320762">
    <property type="component" value="Unassembled WGS sequence"/>
</dbReference>
<dbReference type="SUPFAM" id="SSF58100">
    <property type="entry name" value="Bacterial hemolysins"/>
    <property type="match status" value="1"/>
</dbReference>
<keyword evidence="3" id="KW-1185">Reference proteome</keyword>
<dbReference type="OrthoDB" id="4494488at2759"/>